<accession>A0AAE0CV47</accession>
<evidence type="ECO:0000313" key="2">
    <source>
        <dbReference type="EMBL" id="KAK2664675.1"/>
    </source>
</evidence>
<feature type="region of interest" description="Disordered" evidence="1">
    <location>
        <begin position="156"/>
        <end position="183"/>
    </location>
</feature>
<name>A0AAE0CV47_9ROSI</name>
<dbReference type="Proteomes" id="UP001280121">
    <property type="component" value="Unassembled WGS sequence"/>
</dbReference>
<gene>
    <name evidence="2" type="ORF">Ddye_003249</name>
</gene>
<proteinExistence type="predicted"/>
<dbReference type="EMBL" id="JANJYI010000001">
    <property type="protein sequence ID" value="KAK2664675.1"/>
    <property type="molecule type" value="Genomic_DNA"/>
</dbReference>
<organism evidence="2 3">
    <name type="scientific">Dipteronia dyeriana</name>
    <dbReference type="NCBI Taxonomy" id="168575"/>
    <lineage>
        <taxon>Eukaryota</taxon>
        <taxon>Viridiplantae</taxon>
        <taxon>Streptophyta</taxon>
        <taxon>Embryophyta</taxon>
        <taxon>Tracheophyta</taxon>
        <taxon>Spermatophyta</taxon>
        <taxon>Magnoliopsida</taxon>
        <taxon>eudicotyledons</taxon>
        <taxon>Gunneridae</taxon>
        <taxon>Pentapetalae</taxon>
        <taxon>rosids</taxon>
        <taxon>malvids</taxon>
        <taxon>Sapindales</taxon>
        <taxon>Sapindaceae</taxon>
        <taxon>Hippocastanoideae</taxon>
        <taxon>Acereae</taxon>
        <taxon>Dipteronia</taxon>
    </lineage>
</organism>
<comment type="caution">
    <text evidence="2">The sequence shown here is derived from an EMBL/GenBank/DDBJ whole genome shotgun (WGS) entry which is preliminary data.</text>
</comment>
<dbReference type="AlphaFoldDB" id="A0AAE0CV47"/>
<protein>
    <submittedName>
        <fullName evidence="2">Uncharacterized protein</fullName>
    </submittedName>
</protein>
<evidence type="ECO:0000313" key="3">
    <source>
        <dbReference type="Proteomes" id="UP001280121"/>
    </source>
</evidence>
<keyword evidence="3" id="KW-1185">Reference proteome</keyword>
<evidence type="ECO:0000256" key="1">
    <source>
        <dbReference type="SAM" id="MobiDB-lite"/>
    </source>
</evidence>
<sequence length="183" mass="20843">MSLLDSPVEIRENSIQFSMETEFCEFSPELEDHFGWVQLDESVKSRSTDPETGHGIDEINDFCLRMKSYWNFPYPVHPSEPYHIPDLRPPPQLFLPEDPLRLACYLKRTMGVGLKKEFATRKLGNNSRGTREEGQNPQIATDNASLERAVSLLDRRGGASPSMGQRIKRFDFVPGDPPQVGFD</sequence>
<reference evidence="2" key="1">
    <citation type="journal article" date="2023" name="Plant J.">
        <title>Genome sequences and population genomics provide insights into the demographic history, inbreeding, and mutation load of two 'living fossil' tree species of Dipteronia.</title>
        <authorList>
            <person name="Feng Y."/>
            <person name="Comes H.P."/>
            <person name="Chen J."/>
            <person name="Zhu S."/>
            <person name="Lu R."/>
            <person name="Zhang X."/>
            <person name="Li P."/>
            <person name="Qiu J."/>
            <person name="Olsen K.M."/>
            <person name="Qiu Y."/>
        </authorList>
    </citation>
    <scope>NUCLEOTIDE SEQUENCE</scope>
    <source>
        <strain evidence="2">KIB01</strain>
    </source>
</reference>